<dbReference type="Proteomes" id="UP000314294">
    <property type="component" value="Unassembled WGS sequence"/>
</dbReference>
<organism evidence="2 3">
    <name type="scientific">Liparis tanakae</name>
    <name type="common">Tanaka's snailfish</name>
    <dbReference type="NCBI Taxonomy" id="230148"/>
    <lineage>
        <taxon>Eukaryota</taxon>
        <taxon>Metazoa</taxon>
        <taxon>Chordata</taxon>
        <taxon>Craniata</taxon>
        <taxon>Vertebrata</taxon>
        <taxon>Euteleostomi</taxon>
        <taxon>Actinopterygii</taxon>
        <taxon>Neopterygii</taxon>
        <taxon>Teleostei</taxon>
        <taxon>Neoteleostei</taxon>
        <taxon>Acanthomorphata</taxon>
        <taxon>Eupercaria</taxon>
        <taxon>Perciformes</taxon>
        <taxon>Cottioidei</taxon>
        <taxon>Cottales</taxon>
        <taxon>Liparidae</taxon>
        <taxon>Liparis</taxon>
    </lineage>
</organism>
<dbReference type="EMBL" id="SRLO01001141">
    <property type="protein sequence ID" value="TNN41018.1"/>
    <property type="molecule type" value="Genomic_DNA"/>
</dbReference>
<evidence type="ECO:0000256" key="1">
    <source>
        <dbReference type="SAM" id="MobiDB-lite"/>
    </source>
</evidence>
<gene>
    <name evidence="2" type="ORF">EYF80_048823</name>
</gene>
<keyword evidence="3" id="KW-1185">Reference proteome</keyword>
<sequence length="102" mass="11597">MKWKVSFDSFPWSTIRNDARFRCERIKSLAVMICTSRDERKGESEGFTPCGCHTVTPRLRTNELQAVREEEEEEEEEEERSPGAAAPHHNGSFKSAPVSQGP</sequence>
<dbReference type="AlphaFoldDB" id="A0A4Z2FII5"/>
<evidence type="ECO:0000313" key="3">
    <source>
        <dbReference type="Proteomes" id="UP000314294"/>
    </source>
</evidence>
<evidence type="ECO:0000313" key="2">
    <source>
        <dbReference type="EMBL" id="TNN41018.1"/>
    </source>
</evidence>
<proteinExistence type="predicted"/>
<protein>
    <submittedName>
        <fullName evidence="2">Uncharacterized protein</fullName>
    </submittedName>
</protein>
<feature type="compositionally biased region" description="Acidic residues" evidence="1">
    <location>
        <begin position="69"/>
        <end position="79"/>
    </location>
</feature>
<comment type="caution">
    <text evidence="2">The sequence shown here is derived from an EMBL/GenBank/DDBJ whole genome shotgun (WGS) entry which is preliminary data.</text>
</comment>
<name>A0A4Z2FII5_9TELE</name>
<feature type="region of interest" description="Disordered" evidence="1">
    <location>
        <begin position="58"/>
        <end position="102"/>
    </location>
</feature>
<reference evidence="2 3" key="1">
    <citation type="submission" date="2019-03" db="EMBL/GenBank/DDBJ databases">
        <title>First draft genome of Liparis tanakae, snailfish: a comprehensive survey of snailfish specific genes.</title>
        <authorList>
            <person name="Kim W."/>
            <person name="Song I."/>
            <person name="Jeong J.-H."/>
            <person name="Kim D."/>
            <person name="Kim S."/>
            <person name="Ryu S."/>
            <person name="Song J.Y."/>
            <person name="Lee S.K."/>
        </authorList>
    </citation>
    <scope>NUCLEOTIDE SEQUENCE [LARGE SCALE GENOMIC DNA]</scope>
    <source>
        <tissue evidence="2">Muscle</tissue>
    </source>
</reference>
<accession>A0A4Z2FII5</accession>